<evidence type="ECO:0000313" key="1">
    <source>
        <dbReference type="Ensembl" id="ENSACUP00000001882.1"/>
    </source>
</evidence>
<dbReference type="GO" id="GO:0005634">
    <property type="term" value="C:nucleus"/>
    <property type="evidence" value="ECO:0007669"/>
    <property type="project" value="TreeGrafter"/>
</dbReference>
<evidence type="ECO:0000313" key="2">
    <source>
        <dbReference type="Proteomes" id="UP000472269"/>
    </source>
</evidence>
<proteinExistence type="predicted"/>
<organism evidence="1 2">
    <name type="scientific">Athene cunicularia</name>
    <name type="common">Burrowing owl</name>
    <name type="synonym">Speotyto cunicularia</name>
    <dbReference type="NCBI Taxonomy" id="194338"/>
    <lineage>
        <taxon>Eukaryota</taxon>
        <taxon>Metazoa</taxon>
        <taxon>Chordata</taxon>
        <taxon>Craniata</taxon>
        <taxon>Vertebrata</taxon>
        <taxon>Euteleostomi</taxon>
        <taxon>Archelosauria</taxon>
        <taxon>Archosauria</taxon>
        <taxon>Dinosauria</taxon>
        <taxon>Saurischia</taxon>
        <taxon>Theropoda</taxon>
        <taxon>Coelurosauria</taxon>
        <taxon>Aves</taxon>
        <taxon>Neognathae</taxon>
        <taxon>Neoaves</taxon>
        <taxon>Telluraves</taxon>
        <taxon>Strigiformes</taxon>
        <taxon>Strigidae</taxon>
        <taxon>Athene</taxon>
    </lineage>
</organism>
<protein>
    <recommendedName>
        <fullName evidence="3">Histone-lysine N-methyltransferase SETMAR</fullName>
    </recommendedName>
</protein>
<dbReference type="Gene3D" id="3.30.420.10">
    <property type="entry name" value="Ribonuclease H-like superfamily/Ribonuclease H"/>
    <property type="match status" value="1"/>
</dbReference>
<dbReference type="GO" id="GO:0000014">
    <property type="term" value="F:single-stranded DNA endodeoxyribonuclease activity"/>
    <property type="evidence" value="ECO:0007669"/>
    <property type="project" value="TreeGrafter"/>
</dbReference>
<dbReference type="PANTHER" id="PTHR46060:SF2">
    <property type="entry name" value="HISTONE-LYSINE N-METHYLTRANSFERASE SETMAR"/>
    <property type="match status" value="1"/>
</dbReference>
<dbReference type="GO" id="GO:0003690">
    <property type="term" value="F:double-stranded DNA binding"/>
    <property type="evidence" value="ECO:0007669"/>
    <property type="project" value="TreeGrafter"/>
</dbReference>
<dbReference type="GO" id="GO:0003697">
    <property type="term" value="F:single-stranded DNA binding"/>
    <property type="evidence" value="ECO:0007669"/>
    <property type="project" value="TreeGrafter"/>
</dbReference>
<dbReference type="AlphaFoldDB" id="A0A663LQP0"/>
<dbReference type="GO" id="GO:0042800">
    <property type="term" value="F:histone H3K4 methyltransferase activity"/>
    <property type="evidence" value="ECO:0007669"/>
    <property type="project" value="TreeGrafter"/>
</dbReference>
<dbReference type="GO" id="GO:0015074">
    <property type="term" value="P:DNA integration"/>
    <property type="evidence" value="ECO:0007669"/>
    <property type="project" value="TreeGrafter"/>
</dbReference>
<dbReference type="GO" id="GO:0031297">
    <property type="term" value="P:replication fork processing"/>
    <property type="evidence" value="ECO:0007669"/>
    <property type="project" value="TreeGrafter"/>
</dbReference>
<sequence length="143" mass="16739">FSLYIFLNPSETITADKYFQQINEMHQKLQWLRPALVNRKGSILLHNNAWPHVALSTLQRLNELGYETLPHPPYSPDLLPTNYHFFNHLDSFLCGRCFRNQGEAETAFNDFITSRSPEFYATGINMLVSRWQKCVDSNGFYFD</sequence>
<keyword evidence="2" id="KW-1185">Reference proteome</keyword>
<dbReference type="GO" id="GO:0044774">
    <property type="term" value="P:mitotic DNA integrity checkpoint signaling"/>
    <property type="evidence" value="ECO:0007669"/>
    <property type="project" value="TreeGrafter"/>
</dbReference>
<dbReference type="GO" id="GO:0044547">
    <property type="term" value="F:DNA topoisomerase binding"/>
    <property type="evidence" value="ECO:0007669"/>
    <property type="project" value="TreeGrafter"/>
</dbReference>
<reference evidence="1" key="1">
    <citation type="submission" date="2025-08" db="UniProtKB">
        <authorList>
            <consortium name="Ensembl"/>
        </authorList>
    </citation>
    <scope>IDENTIFICATION</scope>
</reference>
<dbReference type="GO" id="GO:0000793">
    <property type="term" value="C:condensed chromosome"/>
    <property type="evidence" value="ECO:0007669"/>
    <property type="project" value="TreeGrafter"/>
</dbReference>
<dbReference type="Ensembl" id="ENSACUT00000002010.1">
    <property type="protein sequence ID" value="ENSACUP00000001882.1"/>
    <property type="gene ID" value="ENSACUG00000001318.1"/>
</dbReference>
<dbReference type="InterPro" id="IPR052709">
    <property type="entry name" value="Transposase-MT_Hybrid"/>
</dbReference>
<reference evidence="1" key="2">
    <citation type="submission" date="2025-09" db="UniProtKB">
        <authorList>
            <consortium name="Ensembl"/>
        </authorList>
    </citation>
    <scope>IDENTIFICATION</scope>
</reference>
<dbReference type="PANTHER" id="PTHR46060">
    <property type="entry name" value="MARINER MOS1 TRANSPOSASE-LIKE PROTEIN"/>
    <property type="match status" value="1"/>
</dbReference>
<dbReference type="GO" id="GO:0000729">
    <property type="term" value="P:DNA double-strand break processing"/>
    <property type="evidence" value="ECO:0007669"/>
    <property type="project" value="TreeGrafter"/>
</dbReference>
<dbReference type="GO" id="GO:0035861">
    <property type="term" value="C:site of double-strand break"/>
    <property type="evidence" value="ECO:0007669"/>
    <property type="project" value="TreeGrafter"/>
</dbReference>
<evidence type="ECO:0008006" key="3">
    <source>
        <dbReference type="Google" id="ProtNLM"/>
    </source>
</evidence>
<dbReference type="Proteomes" id="UP000472269">
    <property type="component" value="Unplaced"/>
</dbReference>
<dbReference type="InterPro" id="IPR036397">
    <property type="entry name" value="RNaseH_sf"/>
</dbReference>
<dbReference type="GO" id="GO:0046975">
    <property type="term" value="F:histone H3K36 methyltransferase activity"/>
    <property type="evidence" value="ECO:0007669"/>
    <property type="project" value="TreeGrafter"/>
</dbReference>
<dbReference type="GO" id="GO:0006303">
    <property type="term" value="P:double-strand break repair via nonhomologous end joining"/>
    <property type="evidence" value="ECO:0007669"/>
    <property type="project" value="TreeGrafter"/>
</dbReference>
<accession>A0A663LQP0</accession>
<name>A0A663LQP0_ATHCN</name>
<dbReference type="OMA" id="HNNAWPH"/>